<evidence type="ECO:0000256" key="1">
    <source>
        <dbReference type="SAM" id="Phobius"/>
    </source>
</evidence>
<comment type="caution">
    <text evidence="2">The sequence shown here is derived from an EMBL/GenBank/DDBJ whole genome shotgun (WGS) entry which is preliminary data.</text>
</comment>
<protein>
    <submittedName>
        <fullName evidence="2">Uncharacterized protein</fullName>
    </submittedName>
</protein>
<dbReference type="InterPro" id="IPR036259">
    <property type="entry name" value="MFS_trans_sf"/>
</dbReference>
<feature type="transmembrane region" description="Helical" evidence="1">
    <location>
        <begin position="39"/>
        <end position="58"/>
    </location>
</feature>
<keyword evidence="3" id="KW-1185">Reference proteome</keyword>
<feature type="transmembrane region" description="Helical" evidence="1">
    <location>
        <begin position="166"/>
        <end position="186"/>
    </location>
</feature>
<dbReference type="RefSeq" id="WP_256311692.1">
    <property type="nucleotide sequence ID" value="NZ_JANGAC010000008.1"/>
</dbReference>
<keyword evidence="1" id="KW-0812">Transmembrane</keyword>
<evidence type="ECO:0000313" key="3">
    <source>
        <dbReference type="Proteomes" id="UP001524478"/>
    </source>
</evidence>
<dbReference type="SUPFAM" id="SSF103473">
    <property type="entry name" value="MFS general substrate transporter"/>
    <property type="match status" value="1"/>
</dbReference>
<reference evidence="2 3" key="1">
    <citation type="submission" date="2022-06" db="EMBL/GenBank/DDBJ databases">
        <title>Isolation of gut microbiota from human fecal samples.</title>
        <authorList>
            <person name="Pamer E.G."/>
            <person name="Barat B."/>
            <person name="Waligurski E."/>
            <person name="Medina S."/>
            <person name="Paddock L."/>
            <person name="Mostad J."/>
        </authorList>
    </citation>
    <scope>NUCLEOTIDE SEQUENCE [LARGE SCALE GENOMIC DNA]</scope>
    <source>
        <strain evidence="2 3">DFI.7.95</strain>
    </source>
</reference>
<sequence length="205" mass="24528">MKKDLSYLKKDRKDREEQRVLNNFYTKQIKKGKTTRADIMDKISLGVGILILLVLILNRLINNFIISLILSFIIAMIIGIYVKKISLEIRRKKIEEFKNEYKIKLEEEKVLSANEDIEDYIIDRYYEKKSELKSSFNFLSKDKIFKLYFLFIVFYITAYFSTYPTYYKIMGVISFLMATFIGSYNLTEYIRKKDNKDLLNRDNDV</sequence>
<organism evidence="2 3">
    <name type="scientific">Tissierella carlieri</name>
    <dbReference type="NCBI Taxonomy" id="689904"/>
    <lineage>
        <taxon>Bacteria</taxon>
        <taxon>Bacillati</taxon>
        <taxon>Bacillota</taxon>
        <taxon>Tissierellia</taxon>
        <taxon>Tissierellales</taxon>
        <taxon>Tissierellaceae</taxon>
        <taxon>Tissierella</taxon>
    </lineage>
</organism>
<dbReference type="EMBL" id="JANGAC010000008">
    <property type="protein sequence ID" value="MCQ4923830.1"/>
    <property type="molecule type" value="Genomic_DNA"/>
</dbReference>
<dbReference type="Proteomes" id="UP001524478">
    <property type="component" value="Unassembled WGS sequence"/>
</dbReference>
<feature type="transmembrane region" description="Helical" evidence="1">
    <location>
        <begin position="144"/>
        <end position="160"/>
    </location>
</feature>
<gene>
    <name evidence="2" type="ORF">NE686_12080</name>
</gene>
<keyword evidence="1" id="KW-1133">Transmembrane helix</keyword>
<proteinExistence type="predicted"/>
<name>A0ABT1SBI4_9FIRM</name>
<feature type="transmembrane region" description="Helical" evidence="1">
    <location>
        <begin position="64"/>
        <end position="82"/>
    </location>
</feature>
<accession>A0ABT1SBI4</accession>
<evidence type="ECO:0000313" key="2">
    <source>
        <dbReference type="EMBL" id="MCQ4923830.1"/>
    </source>
</evidence>
<keyword evidence="1" id="KW-0472">Membrane</keyword>